<evidence type="ECO:0000313" key="2">
    <source>
        <dbReference type="Proteomes" id="UP000316887"/>
    </source>
</evidence>
<comment type="caution">
    <text evidence="1">The sequence shown here is derived from an EMBL/GenBank/DDBJ whole genome shotgun (WGS) entry which is preliminary data.</text>
</comment>
<sequence length="85" mass="9210">MHAAVLSLPHSDKAGPAAATTLRACYSADDSRAASQCCCSWLTTRSALDPVSQITTLFLDILLLLARPLLLNNCAARRRFLNDSY</sequence>
<protein>
    <submittedName>
        <fullName evidence="1">Uncharacterized protein</fullName>
    </submittedName>
</protein>
<dbReference type="AlphaFoldDB" id="A0A542VZK3"/>
<dbReference type="Proteomes" id="UP000316887">
    <property type="component" value="Unassembled WGS sequence"/>
</dbReference>
<name>A0A542VZK3_ZYMMB</name>
<dbReference type="EMBL" id="VFOF01000001">
    <property type="protein sequence ID" value="TQL16723.1"/>
    <property type="molecule type" value="Genomic_DNA"/>
</dbReference>
<reference evidence="1 2" key="1">
    <citation type="submission" date="2019-06" db="EMBL/GenBank/DDBJ databases">
        <title>Genome sequencing of Zymomonas mobilis strains for genetic engineering and biofuel applications.</title>
        <authorList>
            <person name="Teravest M."/>
        </authorList>
    </citation>
    <scope>NUCLEOTIDE SEQUENCE [LARGE SCALE GENOMIC DNA]</scope>
    <source>
        <strain evidence="1 2">AN0101</strain>
    </source>
</reference>
<gene>
    <name evidence="1" type="ORF">FBY58_0267</name>
</gene>
<accession>A0A542VZK3</accession>
<organism evidence="1 2">
    <name type="scientific">Zymomonas mobilis</name>
    <dbReference type="NCBI Taxonomy" id="542"/>
    <lineage>
        <taxon>Bacteria</taxon>
        <taxon>Pseudomonadati</taxon>
        <taxon>Pseudomonadota</taxon>
        <taxon>Alphaproteobacteria</taxon>
        <taxon>Sphingomonadales</taxon>
        <taxon>Zymomonadaceae</taxon>
        <taxon>Zymomonas</taxon>
    </lineage>
</organism>
<proteinExistence type="predicted"/>
<evidence type="ECO:0000313" key="1">
    <source>
        <dbReference type="EMBL" id="TQL16723.1"/>
    </source>
</evidence>